<name>A0ABP1D4X0_9APHY</name>
<dbReference type="EMBL" id="OZ037945">
    <property type="protein sequence ID" value="CAL1701532.1"/>
    <property type="molecule type" value="Genomic_DNA"/>
</dbReference>
<dbReference type="Proteomes" id="UP001497453">
    <property type="component" value="Chromosome 2"/>
</dbReference>
<dbReference type="InterPro" id="IPR036291">
    <property type="entry name" value="NAD(P)-bd_dom_sf"/>
</dbReference>
<keyword evidence="1" id="KW-0560">Oxidoreductase</keyword>
<dbReference type="PRINTS" id="PR00081">
    <property type="entry name" value="GDHRDH"/>
</dbReference>
<keyword evidence="4" id="KW-1185">Reference proteome</keyword>
<dbReference type="SUPFAM" id="SSF51735">
    <property type="entry name" value="NAD(P)-binding Rossmann-fold domains"/>
    <property type="match status" value="1"/>
</dbReference>
<evidence type="ECO:0008006" key="5">
    <source>
        <dbReference type="Google" id="ProtNLM"/>
    </source>
</evidence>
<reference evidence="4" key="1">
    <citation type="submission" date="2024-04" db="EMBL/GenBank/DDBJ databases">
        <authorList>
            <person name="Shaw F."/>
            <person name="Minotto A."/>
        </authorList>
    </citation>
    <scope>NUCLEOTIDE SEQUENCE [LARGE SCALE GENOMIC DNA]</scope>
</reference>
<protein>
    <recommendedName>
        <fullName evidence="5">NAD-P-binding protein</fullName>
    </recommendedName>
</protein>
<dbReference type="Pfam" id="PF00106">
    <property type="entry name" value="adh_short"/>
    <property type="match status" value="1"/>
</dbReference>
<dbReference type="Gene3D" id="3.40.50.720">
    <property type="entry name" value="NAD(P)-binding Rossmann-like Domain"/>
    <property type="match status" value="1"/>
</dbReference>
<organism evidence="3 4">
    <name type="scientific">Somion occarium</name>
    <dbReference type="NCBI Taxonomy" id="3059160"/>
    <lineage>
        <taxon>Eukaryota</taxon>
        <taxon>Fungi</taxon>
        <taxon>Dikarya</taxon>
        <taxon>Basidiomycota</taxon>
        <taxon>Agaricomycotina</taxon>
        <taxon>Agaricomycetes</taxon>
        <taxon>Polyporales</taxon>
        <taxon>Cerrenaceae</taxon>
        <taxon>Somion</taxon>
    </lineage>
</organism>
<evidence type="ECO:0000256" key="1">
    <source>
        <dbReference type="ARBA" id="ARBA00023002"/>
    </source>
</evidence>
<sequence length="327" mass="35652">MGGYFSKTFNPATDISNLSKRVFIVTGGNAGIGYATVQHLARHGAKVYLAARNEKKALAAIQQIRQEGLNPGNGEVVYLPLDLSDVRNAKKAAQDFVEKETRLDVLINNAGQMIVPSARSKHDLQDIMVVNHFSLFVFTTTLLPLLKKTAKEPNSDVRIVNVASEGMGSVKDIRFRNKDDFNDEHASALWPAFARYGRSKAANMLFTKELQRRLDAEGVPILAMAIHPGNVDSEGIQSIVANSPFVLKPLLHLLRGALFVAPEKGAYASVFAAAAPVVRAESQKYKAAYIAGPTATITPPHFKDADDPMLAKELWETTESILKDIGV</sequence>
<evidence type="ECO:0000256" key="2">
    <source>
        <dbReference type="RuleBase" id="RU000363"/>
    </source>
</evidence>
<dbReference type="PANTHER" id="PTHR43157:SF31">
    <property type="entry name" value="PHOSPHATIDYLINOSITOL-GLYCAN BIOSYNTHESIS CLASS F PROTEIN"/>
    <property type="match status" value="1"/>
</dbReference>
<accession>A0ABP1D4X0</accession>
<comment type="similarity">
    <text evidence="2">Belongs to the short-chain dehydrogenases/reductases (SDR) family.</text>
</comment>
<evidence type="ECO:0000313" key="3">
    <source>
        <dbReference type="EMBL" id="CAL1701532.1"/>
    </source>
</evidence>
<dbReference type="InterPro" id="IPR002347">
    <property type="entry name" value="SDR_fam"/>
</dbReference>
<proteinExistence type="inferred from homology"/>
<gene>
    <name evidence="3" type="ORF">GFSPODELE1_LOCUS3634</name>
</gene>
<dbReference type="PRINTS" id="PR00080">
    <property type="entry name" value="SDRFAMILY"/>
</dbReference>
<evidence type="ECO:0000313" key="4">
    <source>
        <dbReference type="Proteomes" id="UP001497453"/>
    </source>
</evidence>
<dbReference type="PANTHER" id="PTHR43157">
    <property type="entry name" value="PHOSPHATIDYLINOSITOL-GLYCAN BIOSYNTHESIS CLASS F PROTEIN-RELATED"/>
    <property type="match status" value="1"/>
</dbReference>